<dbReference type="PANTHER" id="PTHR44846:SF1">
    <property type="entry name" value="MANNOSYL-D-GLYCERATE TRANSPORT_METABOLISM SYSTEM REPRESSOR MNGR-RELATED"/>
    <property type="match status" value="1"/>
</dbReference>
<dbReference type="GO" id="GO:0003700">
    <property type="term" value="F:DNA-binding transcription factor activity"/>
    <property type="evidence" value="ECO:0007669"/>
    <property type="project" value="InterPro"/>
</dbReference>
<evidence type="ECO:0000256" key="3">
    <source>
        <dbReference type="ARBA" id="ARBA00023163"/>
    </source>
</evidence>
<keyword evidence="3" id="KW-0804">Transcription</keyword>
<dbReference type="GO" id="GO:0003677">
    <property type="term" value="F:DNA binding"/>
    <property type="evidence" value="ECO:0007669"/>
    <property type="project" value="UniProtKB-KW"/>
</dbReference>
<dbReference type="Gene3D" id="3.40.1410.10">
    <property type="entry name" value="Chorismate lyase-like"/>
    <property type="match status" value="1"/>
</dbReference>
<evidence type="ECO:0000256" key="2">
    <source>
        <dbReference type="ARBA" id="ARBA00023125"/>
    </source>
</evidence>
<dbReference type="PROSITE" id="PS50949">
    <property type="entry name" value="HTH_GNTR"/>
    <property type="match status" value="1"/>
</dbReference>
<comment type="caution">
    <text evidence="6">The sequence shown here is derived from an EMBL/GenBank/DDBJ whole genome shotgun (WGS) entry which is preliminary data.</text>
</comment>
<dbReference type="SUPFAM" id="SSF46785">
    <property type="entry name" value="Winged helix' DNA-binding domain"/>
    <property type="match status" value="1"/>
</dbReference>
<dbReference type="InterPro" id="IPR011663">
    <property type="entry name" value="UTRA"/>
</dbReference>
<dbReference type="SMART" id="SM00866">
    <property type="entry name" value="UTRA"/>
    <property type="match status" value="1"/>
</dbReference>
<evidence type="ECO:0000313" key="6">
    <source>
        <dbReference type="EMBL" id="KWX01186.1"/>
    </source>
</evidence>
<dbReference type="InterPro" id="IPR050679">
    <property type="entry name" value="Bact_HTH_transcr_reg"/>
</dbReference>
<dbReference type="SMART" id="SM00345">
    <property type="entry name" value="HTH_GNTR"/>
    <property type="match status" value="1"/>
</dbReference>
<dbReference type="PANTHER" id="PTHR44846">
    <property type="entry name" value="MANNOSYL-D-GLYCERATE TRANSPORT/METABOLISM SYSTEM REPRESSOR MNGR-RELATED"/>
    <property type="match status" value="1"/>
</dbReference>
<gene>
    <name evidence="6" type="ORF">LI90_2214</name>
</gene>
<dbReference type="EMBL" id="LAXD01000001">
    <property type="protein sequence ID" value="KWX01186.1"/>
    <property type="molecule type" value="Genomic_DNA"/>
</dbReference>
<evidence type="ECO:0000313" key="7">
    <source>
        <dbReference type="Proteomes" id="UP000070188"/>
    </source>
</evidence>
<protein>
    <submittedName>
        <fullName evidence="6">Transcriptional regulator</fullName>
    </submittedName>
</protein>
<dbReference type="STRING" id="1469144.LI90_2214"/>
<dbReference type="Pfam" id="PF00392">
    <property type="entry name" value="GntR"/>
    <property type="match status" value="1"/>
</dbReference>
<accession>A0A132MTW2</accession>
<dbReference type="SUPFAM" id="SSF64288">
    <property type="entry name" value="Chorismate lyase-like"/>
    <property type="match status" value="1"/>
</dbReference>
<keyword evidence="1" id="KW-0805">Transcription regulation</keyword>
<dbReference type="Proteomes" id="UP000070188">
    <property type="component" value="Unassembled WGS sequence"/>
</dbReference>
<dbReference type="Gene3D" id="1.10.10.10">
    <property type="entry name" value="Winged helix-like DNA-binding domain superfamily/Winged helix DNA-binding domain"/>
    <property type="match status" value="1"/>
</dbReference>
<name>A0A132MTW2_9ACTN</name>
<sequence length="278" mass="29573">MVDGDEPAGGVMNDVSKESAETAVDEVRRLILQRIHSGVLQPGQRLGSERDLALELGVSRSTLRHALSALEQAGVVRRVPGRGGGTFVSHPKIERDLSSVAGLPAYLRRQGFTAGTRVISAAMAAADEATVASLDLKPGALVLDIVRVRLADGVPISLEEVRLPAERFPGLLELPLGGSLYELLEEHYSVTPAEVTERIEVVLAGPDEAAILDIAPGSALLSITRTARTADGEPFEFSHDLFRADRTSILVRTQGKASASESARRNGHAIELQRDAGP</sequence>
<keyword evidence="2" id="KW-0238">DNA-binding</keyword>
<proteinExistence type="predicted"/>
<dbReference type="PATRIC" id="fig|1469144.10.peg.2400"/>
<dbReference type="InterPro" id="IPR028978">
    <property type="entry name" value="Chorismate_lyase_/UTRA_dom_sf"/>
</dbReference>
<feature type="domain" description="HTH gntR-type" evidence="5">
    <location>
        <begin position="21"/>
        <end position="91"/>
    </location>
</feature>
<evidence type="ECO:0000256" key="1">
    <source>
        <dbReference type="ARBA" id="ARBA00023015"/>
    </source>
</evidence>
<dbReference type="AlphaFoldDB" id="A0A132MTW2"/>
<dbReference type="InterPro" id="IPR036390">
    <property type="entry name" value="WH_DNA-bd_sf"/>
</dbReference>
<organism evidence="6 7">
    <name type="scientific">Carbonactinospora thermoautotrophica</name>
    <dbReference type="NCBI Taxonomy" id="1469144"/>
    <lineage>
        <taxon>Bacteria</taxon>
        <taxon>Bacillati</taxon>
        <taxon>Actinomycetota</taxon>
        <taxon>Actinomycetes</taxon>
        <taxon>Kitasatosporales</taxon>
        <taxon>Carbonactinosporaceae</taxon>
        <taxon>Carbonactinospora</taxon>
    </lineage>
</organism>
<dbReference type="Pfam" id="PF07702">
    <property type="entry name" value="UTRA"/>
    <property type="match status" value="1"/>
</dbReference>
<evidence type="ECO:0000256" key="4">
    <source>
        <dbReference type="SAM" id="MobiDB-lite"/>
    </source>
</evidence>
<evidence type="ECO:0000259" key="5">
    <source>
        <dbReference type="PROSITE" id="PS50949"/>
    </source>
</evidence>
<dbReference type="InterPro" id="IPR000524">
    <property type="entry name" value="Tscrpt_reg_HTH_GntR"/>
</dbReference>
<dbReference type="PRINTS" id="PR00035">
    <property type="entry name" value="HTHGNTR"/>
</dbReference>
<dbReference type="GO" id="GO:0045892">
    <property type="term" value="P:negative regulation of DNA-templated transcription"/>
    <property type="evidence" value="ECO:0007669"/>
    <property type="project" value="TreeGrafter"/>
</dbReference>
<dbReference type="CDD" id="cd07377">
    <property type="entry name" value="WHTH_GntR"/>
    <property type="match status" value="1"/>
</dbReference>
<dbReference type="InterPro" id="IPR036388">
    <property type="entry name" value="WH-like_DNA-bd_sf"/>
</dbReference>
<keyword evidence="7" id="KW-1185">Reference proteome</keyword>
<feature type="region of interest" description="Disordered" evidence="4">
    <location>
        <begin position="253"/>
        <end position="278"/>
    </location>
</feature>
<reference evidence="7" key="1">
    <citation type="submission" date="2015-04" db="EMBL/GenBank/DDBJ databases">
        <title>Physiological reanalysis, assessment of diazotrophy, and genome sequences of multiple isolates of Streptomyces thermoautotrophicus.</title>
        <authorList>
            <person name="MacKellar D.C."/>
            <person name="Lieber L."/>
            <person name="Norman J."/>
            <person name="Bolger A."/>
            <person name="Tobin C."/>
            <person name="Murray J.W."/>
            <person name="Chang R."/>
            <person name="Ford T."/>
            <person name="Nguyen P.Q."/>
            <person name="Woodward J."/>
            <person name="Permingeat H."/>
            <person name="Joshi N.S."/>
            <person name="Silver P.A."/>
            <person name="Usadel B."/>
            <person name="Rutherford A.W."/>
            <person name="Friesen M."/>
            <person name="Prell J."/>
        </authorList>
    </citation>
    <scope>NUCLEOTIDE SEQUENCE [LARGE SCALE GENOMIC DNA]</scope>
    <source>
        <strain evidence="7">H1</strain>
    </source>
</reference>